<comment type="caution">
    <text evidence="1">The sequence shown here is derived from an EMBL/GenBank/DDBJ whole genome shotgun (WGS) entry which is preliminary data.</text>
</comment>
<evidence type="ECO:0000313" key="2">
    <source>
        <dbReference type="Proteomes" id="UP001177021"/>
    </source>
</evidence>
<organism evidence="1 2">
    <name type="scientific">Trifolium pratense</name>
    <name type="common">Red clover</name>
    <dbReference type="NCBI Taxonomy" id="57577"/>
    <lineage>
        <taxon>Eukaryota</taxon>
        <taxon>Viridiplantae</taxon>
        <taxon>Streptophyta</taxon>
        <taxon>Embryophyta</taxon>
        <taxon>Tracheophyta</taxon>
        <taxon>Spermatophyta</taxon>
        <taxon>Magnoliopsida</taxon>
        <taxon>eudicotyledons</taxon>
        <taxon>Gunneridae</taxon>
        <taxon>Pentapetalae</taxon>
        <taxon>rosids</taxon>
        <taxon>fabids</taxon>
        <taxon>Fabales</taxon>
        <taxon>Fabaceae</taxon>
        <taxon>Papilionoideae</taxon>
        <taxon>50 kb inversion clade</taxon>
        <taxon>NPAAA clade</taxon>
        <taxon>Hologalegina</taxon>
        <taxon>IRL clade</taxon>
        <taxon>Trifolieae</taxon>
        <taxon>Trifolium</taxon>
    </lineage>
</organism>
<gene>
    <name evidence="1" type="ORF">MILVUS5_LOCUS27904</name>
</gene>
<sequence>MAGRGNGRGNNQMADAIATLTNIVARDHQPGREDEMRLERFMKHNPKLFTGGYAREAAVKWIEEVEIVFEAMRCTEENKLTLGTYVLREEANKWWRNAKLRMGVGGVHLIGFSQIRDFATLVDKCCICDDDGKAKTNYYKAMSDKRGRGQDRGKSYGDKGKKVAETNGGKKNGGGQCYKYGEMGHKSYECLKKVDKCFNCGRLGHKSDVCQVKVTCFNCGEEGHKSSMCKKPKKTIGKVFALSGDDADQVDNLIRVDRNISASQNIWVLLKDDIA</sequence>
<reference evidence="1" key="1">
    <citation type="submission" date="2023-10" db="EMBL/GenBank/DDBJ databases">
        <authorList>
            <person name="Rodriguez Cubillos JULIANA M."/>
            <person name="De Vega J."/>
        </authorList>
    </citation>
    <scope>NUCLEOTIDE SEQUENCE</scope>
</reference>
<protein>
    <submittedName>
        <fullName evidence="1">Uncharacterized protein</fullName>
    </submittedName>
</protein>
<proteinExistence type="predicted"/>
<accession>A0ACB0L1B7</accession>
<dbReference type="EMBL" id="CASHSV030000409">
    <property type="protein sequence ID" value="CAJ2662296.1"/>
    <property type="molecule type" value="Genomic_DNA"/>
</dbReference>
<keyword evidence="2" id="KW-1185">Reference proteome</keyword>
<name>A0ACB0L1B7_TRIPR</name>
<dbReference type="Proteomes" id="UP001177021">
    <property type="component" value="Unassembled WGS sequence"/>
</dbReference>
<evidence type="ECO:0000313" key="1">
    <source>
        <dbReference type="EMBL" id="CAJ2662296.1"/>
    </source>
</evidence>